<reference evidence="2" key="1">
    <citation type="submission" date="2023-07" db="EMBL/GenBank/DDBJ databases">
        <title>Defluviimonas sediminis sp. nov., isolated from mangrove sediment.</title>
        <authorList>
            <person name="Liu L."/>
            <person name="Li J."/>
            <person name="Huang Y."/>
            <person name="Pan J."/>
            <person name="Li M."/>
        </authorList>
    </citation>
    <scope>NUCLEOTIDE SEQUENCE [LARGE SCALE GENOMIC DNA]</scope>
    <source>
        <strain evidence="2">FT324</strain>
    </source>
</reference>
<dbReference type="Proteomes" id="UP001205601">
    <property type="component" value="Unassembled WGS sequence"/>
</dbReference>
<dbReference type="EMBL" id="JAOCQF010000001">
    <property type="protein sequence ID" value="MCT8328548.1"/>
    <property type="molecule type" value="Genomic_DNA"/>
</dbReference>
<evidence type="ECO:0000313" key="2">
    <source>
        <dbReference type="Proteomes" id="UP001205601"/>
    </source>
</evidence>
<organism evidence="1 2">
    <name type="scientific">Albidovulum sediminis</name>
    <dbReference type="NCBI Taxonomy" id="3066345"/>
    <lineage>
        <taxon>Bacteria</taxon>
        <taxon>Pseudomonadati</taxon>
        <taxon>Pseudomonadota</taxon>
        <taxon>Alphaproteobacteria</taxon>
        <taxon>Rhodobacterales</taxon>
        <taxon>Paracoccaceae</taxon>
        <taxon>Albidovulum</taxon>
    </lineage>
</organism>
<comment type="caution">
    <text evidence="1">The sequence shown here is derived from an EMBL/GenBank/DDBJ whole genome shotgun (WGS) entry which is preliminary data.</text>
</comment>
<protein>
    <recommendedName>
        <fullName evidence="3">Lipoprotein</fullName>
    </recommendedName>
</protein>
<accession>A0ABT2NI11</accession>
<evidence type="ECO:0008006" key="3">
    <source>
        <dbReference type="Google" id="ProtNLM"/>
    </source>
</evidence>
<name>A0ABT2NI11_9RHOB</name>
<gene>
    <name evidence="1" type="ORF">N5I32_03365</name>
</gene>
<evidence type="ECO:0000313" key="1">
    <source>
        <dbReference type="EMBL" id="MCT8328548.1"/>
    </source>
</evidence>
<dbReference type="RefSeq" id="WP_261493976.1">
    <property type="nucleotide sequence ID" value="NZ_JAOCQF010000001.1"/>
</dbReference>
<proteinExistence type="predicted"/>
<keyword evidence="2" id="KW-1185">Reference proteome</keyword>
<sequence length="170" mass="18892">MALALFVACASACKAEALTLEQCEQSYEAYVMAPHGSEGGYEDVGDSQVMFVGGFGFEGQGYSYRTLVHCRSGETLTVIVSRRGVEAEFDRDNEVEKYLRTAVESKESITFPELREQMAALGLEATLERSTKEICPCKAHYPADRYGKTPYVYSSAFVEMEPDPVHEKDK</sequence>